<evidence type="ECO:0000256" key="2">
    <source>
        <dbReference type="ARBA" id="ARBA00008959"/>
    </source>
</evidence>
<dbReference type="InterPro" id="IPR051314">
    <property type="entry name" value="AAA_ATPase_RarA/MGS1/WRNIP1"/>
</dbReference>
<dbReference type="SMART" id="SM00382">
    <property type="entry name" value="AAA"/>
    <property type="match status" value="1"/>
</dbReference>
<comment type="function">
    <text evidence="1">DNA-dependent ATPase that plays important roles in cellular responses to stalled DNA replication processes.</text>
</comment>
<evidence type="ECO:0000256" key="4">
    <source>
        <dbReference type="ARBA" id="ARBA00022705"/>
    </source>
</evidence>
<dbReference type="Gene3D" id="1.10.8.60">
    <property type="match status" value="1"/>
</dbReference>
<dbReference type="CDD" id="cd00009">
    <property type="entry name" value="AAA"/>
    <property type="match status" value="1"/>
</dbReference>
<dbReference type="GO" id="GO:0008047">
    <property type="term" value="F:enzyme activator activity"/>
    <property type="evidence" value="ECO:0007669"/>
    <property type="project" value="TreeGrafter"/>
</dbReference>
<dbReference type="SUPFAM" id="SSF48019">
    <property type="entry name" value="post-AAA+ oligomerization domain-like"/>
    <property type="match status" value="1"/>
</dbReference>
<dbReference type="FunFam" id="3.40.50.300:FF:000137">
    <property type="entry name" value="Replication-associated recombination protein A"/>
    <property type="match status" value="1"/>
</dbReference>
<dbReference type="GO" id="GO:0003677">
    <property type="term" value="F:DNA binding"/>
    <property type="evidence" value="ECO:0007669"/>
    <property type="project" value="InterPro"/>
</dbReference>
<dbReference type="GO" id="GO:0017116">
    <property type="term" value="F:single-stranded DNA helicase activity"/>
    <property type="evidence" value="ECO:0007669"/>
    <property type="project" value="TreeGrafter"/>
</dbReference>
<evidence type="ECO:0000256" key="1">
    <source>
        <dbReference type="ARBA" id="ARBA00002393"/>
    </source>
</evidence>
<keyword evidence="9" id="KW-1185">Reference proteome</keyword>
<dbReference type="GO" id="GO:0000731">
    <property type="term" value="P:DNA synthesis involved in DNA repair"/>
    <property type="evidence" value="ECO:0007669"/>
    <property type="project" value="TreeGrafter"/>
</dbReference>
<dbReference type="InterPro" id="IPR021886">
    <property type="entry name" value="MgsA_C"/>
</dbReference>
<name>A0AAE3GXV4_9CYAN</name>
<comment type="caution">
    <text evidence="8">The sequence shown here is derived from an EMBL/GenBank/DDBJ whole genome shotgun (WGS) entry which is preliminary data.</text>
</comment>
<evidence type="ECO:0000256" key="3">
    <source>
        <dbReference type="ARBA" id="ARBA00020776"/>
    </source>
</evidence>
<keyword evidence="4" id="KW-0235">DNA replication</keyword>
<reference evidence="8" key="1">
    <citation type="submission" date="2022-06" db="EMBL/GenBank/DDBJ databases">
        <title>New cyanobacteria of genus Symplocastrum in benthos of Lake Baikal.</title>
        <authorList>
            <person name="Sorokovikova E."/>
            <person name="Tikhonova I."/>
            <person name="Krasnopeev A."/>
            <person name="Evseev P."/>
            <person name="Gladkikh A."/>
            <person name="Belykh O."/>
        </authorList>
    </citation>
    <scope>NUCLEOTIDE SEQUENCE</scope>
    <source>
        <strain evidence="8">BBK-W-15</strain>
    </source>
</reference>
<proteinExistence type="inferred from homology"/>
<evidence type="ECO:0000256" key="6">
    <source>
        <dbReference type="ARBA" id="ARBA00022840"/>
    </source>
</evidence>
<dbReference type="CDD" id="cd18139">
    <property type="entry name" value="HLD_clamp_RarA"/>
    <property type="match status" value="1"/>
</dbReference>
<dbReference type="GO" id="GO:0005524">
    <property type="term" value="F:ATP binding"/>
    <property type="evidence" value="ECO:0007669"/>
    <property type="project" value="UniProtKB-KW"/>
</dbReference>
<dbReference type="GO" id="GO:0006261">
    <property type="term" value="P:DNA-templated DNA replication"/>
    <property type="evidence" value="ECO:0007669"/>
    <property type="project" value="TreeGrafter"/>
</dbReference>
<dbReference type="InterPro" id="IPR003593">
    <property type="entry name" value="AAA+_ATPase"/>
</dbReference>
<evidence type="ECO:0000313" key="8">
    <source>
        <dbReference type="EMBL" id="MCP2732534.1"/>
    </source>
</evidence>
<dbReference type="InterPro" id="IPR003959">
    <property type="entry name" value="ATPase_AAA_core"/>
</dbReference>
<keyword evidence="6" id="KW-0067">ATP-binding</keyword>
<dbReference type="SUPFAM" id="SSF52540">
    <property type="entry name" value="P-loop containing nucleoside triphosphate hydrolases"/>
    <property type="match status" value="1"/>
</dbReference>
<dbReference type="Gene3D" id="3.40.50.300">
    <property type="entry name" value="P-loop containing nucleotide triphosphate hydrolases"/>
    <property type="match status" value="1"/>
</dbReference>
<dbReference type="Pfam" id="PF00004">
    <property type="entry name" value="AAA"/>
    <property type="match status" value="1"/>
</dbReference>
<dbReference type="PANTHER" id="PTHR13779">
    <property type="entry name" value="WERNER HELICASE-INTERACTING PROTEIN 1 FAMILY MEMBER"/>
    <property type="match status" value="1"/>
</dbReference>
<dbReference type="RefSeq" id="WP_254015241.1">
    <property type="nucleotide sequence ID" value="NZ_JAMZMM010000642.1"/>
</dbReference>
<comment type="similarity">
    <text evidence="2">Belongs to the AAA ATPase family. RarA/MGS1/WRNIP1 subfamily.</text>
</comment>
<gene>
    <name evidence="8" type="ORF">NJ959_29310</name>
</gene>
<dbReference type="GO" id="GO:0016887">
    <property type="term" value="F:ATP hydrolysis activity"/>
    <property type="evidence" value="ECO:0007669"/>
    <property type="project" value="InterPro"/>
</dbReference>
<organism evidence="8 9">
    <name type="scientific">Limnofasciculus baicalensis BBK-W-15</name>
    <dbReference type="NCBI Taxonomy" id="2699891"/>
    <lineage>
        <taxon>Bacteria</taxon>
        <taxon>Bacillati</taxon>
        <taxon>Cyanobacteriota</taxon>
        <taxon>Cyanophyceae</taxon>
        <taxon>Coleofasciculales</taxon>
        <taxon>Coleofasciculaceae</taxon>
        <taxon>Limnofasciculus</taxon>
        <taxon>Limnofasciculus baicalensis</taxon>
    </lineage>
</organism>
<accession>A0AAE3GXV4</accession>
<sequence length="458" mass="50545">MDLWAAKREQKRDAVRPLALRMRPRTLEEYAGQEHILGPGKLLRRMLAADAITSLIFHGPPGTGKTTLAELIANHTKRHFERENAASVGVKRIRELIDEAVHRLEVEGRRTILFLDEIHRFSKSQQDVLLGDVERGLITLIGATTENPLFAVNSALVSRSTLFRLESLSEEHIVRVLRQAIADKERGYGELDIEASDDALKVWAVKCDGDARRALTALEVAVLSATKEGAAKIVIDRTVAEDSIQQKAAVYEADGHYDSASAMIKSIRGGDPNAAVYWIAHMLSAGEDPRFICRRLGILASEDIGNADPRGTMVAAACWEMVERVGMPEARIIIAQCAIYLACAPKSNASYLAIDEAMKDVEEGRTIPVPVYIKDGNVRKATGLSADAAKGFGSGKAYVYSHDAANALSGQDYLGVEKDYFRPTDRGHEKAMKQWMEMLREARGSEEETTFRRDGQTK</sequence>
<dbReference type="Gene3D" id="1.10.3710.10">
    <property type="entry name" value="DNA polymerase III clamp loader subunits, C-terminal domain"/>
    <property type="match status" value="1"/>
</dbReference>
<feature type="domain" description="AAA+ ATPase" evidence="7">
    <location>
        <begin position="51"/>
        <end position="177"/>
    </location>
</feature>
<dbReference type="Pfam" id="PF16193">
    <property type="entry name" value="AAA_assoc_2"/>
    <property type="match status" value="1"/>
</dbReference>
<protein>
    <recommendedName>
        <fullName evidence="3">Replication-associated recombination protein A</fullName>
    </recommendedName>
</protein>
<dbReference type="Pfam" id="PF12002">
    <property type="entry name" value="MgsA_C"/>
    <property type="match status" value="1"/>
</dbReference>
<dbReference type="FunFam" id="1.10.8.60:FF:000029">
    <property type="entry name" value="Replication-associated recombination protein A"/>
    <property type="match status" value="1"/>
</dbReference>
<dbReference type="AlphaFoldDB" id="A0AAE3GXV4"/>
<dbReference type="Proteomes" id="UP001204953">
    <property type="component" value="Unassembled WGS sequence"/>
</dbReference>
<keyword evidence="5" id="KW-0547">Nucleotide-binding</keyword>
<evidence type="ECO:0000256" key="5">
    <source>
        <dbReference type="ARBA" id="ARBA00022741"/>
    </source>
</evidence>
<evidence type="ECO:0000313" key="9">
    <source>
        <dbReference type="Proteomes" id="UP001204953"/>
    </source>
</evidence>
<dbReference type="EMBL" id="JAMZMM010000642">
    <property type="protein sequence ID" value="MCP2732534.1"/>
    <property type="molecule type" value="Genomic_DNA"/>
</dbReference>
<dbReference type="InterPro" id="IPR032423">
    <property type="entry name" value="AAA_assoc_2"/>
</dbReference>
<dbReference type="InterPro" id="IPR008921">
    <property type="entry name" value="DNA_pol3_clamp-load_cplx_C"/>
</dbReference>
<dbReference type="Gene3D" id="1.20.272.10">
    <property type="match status" value="1"/>
</dbReference>
<evidence type="ECO:0000259" key="7">
    <source>
        <dbReference type="SMART" id="SM00382"/>
    </source>
</evidence>
<dbReference type="InterPro" id="IPR027417">
    <property type="entry name" value="P-loop_NTPase"/>
</dbReference>
<dbReference type="PANTHER" id="PTHR13779:SF7">
    <property type="entry name" value="ATPASE WRNIP1"/>
    <property type="match status" value="1"/>
</dbReference>
<dbReference type="FunFam" id="1.20.272.10:FF:000001">
    <property type="entry name" value="Putative AAA family ATPase"/>
    <property type="match status" value="1"/>
</dbReference>